<feature type="transmembrane region" description="Helical" evidence="1">
    <location>
        <begin position="40"/>
        <end position="57"/>
    </location>
</feature>
<sequence length="387" mass="45324">MYYSEHSFREKWKSYILTKDKNDVTEWYIRWSSKLTGLKWMSTHVLIPSMCVVILFHTLKTFKLTYIFCVSLNMQQVIGFTWRVNLVRFIQAIPAGCYSSIAMLLACKIPKYKDYFGVREELLFLSNCGLSCVITYIVSYAILPIWMDLFTESVIFCAFAFSWMSCIMLRSTWWVLRKYYYVIDGYVTKHNIKILGLYIDSNSMHLAASSSPRASVDLSILLKDIKGFELFMGHLFSEFASENLLCYLELCQYRDNIKKKCEVNTVEINDPHHNRFSINANLPQSFIVFDDSLSDQQKVRSLIIKYIKTSAQYEVNLPYTMRMKFMHLLTNIDRQTDNLDAISLSDLLFIFDDVLSELLRLMRGSYTRFATTDAYKNYIEHAKLPSP</sequence>
<dbReference type="Proteomes" id="UP000023152">
    <property type="component" value="Unassembled WGS sequence"/>
</dbReference>
<dbReference type="SMART" id="SM00315">
    <property type="entry name" value="RGS"/>
    <property type="match status" value="1"/>
</dbReference>
<dbReference type="Pfam" id="PF00615">
    <property type="entry name" value="RGS"/>
    <property type="match status" value="1"/>
</dbReference>
<feature type="transmembrane region" description="Helical" evidence="1">
    <location>
        <begin position="149"/>
        <end position="169"/>
    </location>
</feature>
<proteinExistence type="predicted"/>
<dbReference type="EMBL" id="ASPP01026377">
    <property type="protein sequence ID" value="ETO07218.1"/>
    <property type="molecule type" value="Genomic_DNA"/>
</dbReference>
<dbReference type="InterPro" id="IPR016137">
    <property type="entry name" value="RGS"/>
</dbReference>
<keyword evidence="4" id="KW-1185">Reference proteome</keyword>
<keyword evidence="1" id="KW-1133">Transmembrane helix</keyword>
<comment type="caution">
    <text evidence="3">The sequence shown here is derived from an EMBL/GenBank/DDBJ whole genome shotgun (WGS) entry which is preliminary data.</text>
</comment>
<dbReference type="InterPro" id="IPR044926">
    <property type="entry name" value="RGS_subdomain_2"/>
</dbReference>
<keyword evidence="1" id="KW-0472">Membrane</keyword>
<feature type="transmembrane region" description="Helical" evidence="1">
    <location>
        <begin position="122"/>
        <end position="143"/>
    </location>
</feature>
<dbReference type="Gene3D" id="1.10.167.10">
    <property type="entry name" value="Regulator of G-protein Signalling 4, domain 2"/>
    <property type="match status" value="1"/>
</dbReference>
<evidence type="ECO:0000259" key="2">
    <source>
        <dbReference type="SMART" id="SM00315"/>
    </source>
</evidence>
<evidence type="ECO:0000256" key="1">
    <source>
        <dbReference type="SAM" id="Phobius"/>
    </source>
</evidence>
<protein>
    <recommendedName>
        <fullName evidence="2">RGS domain-containing protein</fullName>
    </recommendedName>
</protein>
<reference evidence="3 4" key="1">
    <citation type="journal article" date="2013" name="Curr. Biol.">
        <title>The Genome of the Foraminiferan Reticulomyxa filosa.</title>
        <authorList>
            <person name="Glockner G."/>
            <person name="Hulsmann N."/>
            <person name="Schleicher M."/>
            <person name="Noegel A.A."/>
            <person name="Eichinger L."/>
            <person name="Gallinger C."/>
            <person name="Pawlowski J."/>
            <person name="Sierra R."/>
            <person name="Euteneuer U."/>
            <person name="Pillet L."/>
            <person name="Moustafa A."/>
            <person name="Platzer M."/>
            <person name="Groth M."/>
            <person name="Szafranski K."/>
            <person name="Schliwa M."/>
        </authorList>
    </citation>
    <scope>NUCLEOTIDE SEQUENCE [LARGE SCALE GENOMIC DNA]</scope>
</reference>
<name>X6LZ54_RETFI</name>
<gene>
    <name evidence="3" type="ORF">RFI_30174</name>
</gene>
<keyword evidence="1" id="KW-0812">Transmembrane</keyword>
<dbReference type="PANTHER" id="PTHR10845">
    <property type="entry name" value="REGULATOR OF G PROTEIN SIGNALING"/>
    <property type="match status" value="1"/>
</dbReference>
<evidence type="ECO:0000313" key="3">
    <source>
        <dbReference type="EMBL" id="ETO07218.1"/>
    </source>
</evidence>
<organism evidence="3 4">
    <name type="scientific">Reticulomyxa filosa</name>
    <dbReference type="NCBI Taxonomy" id="46433"/>
    <lineage>
        <taxon>Eukaryota</taxon>
        <taxon>Sar</taxon>
        <taxon>Rhizaria</taxon>
        <taxon>Retaria</taxon>
        <taxon>Foraminifera</taxon>
        <taxon>Monothalamids</taxon>
        <taxon>Reticulomyxidae</taxon>
        <taxon>Reticulomyxa</taxon>
    </lineage>
</organism>
<dbReference type="PANTHER" id="PTHR10845:SF192">
    <property type="entry name" value="DOUBLE HIT, ISOFORM B"/>
    <property type="match status" value="1"/>
</dbReference>
<dbReference type="InterPro" id="IPR036305">
    <property type="entry name" value="RGS_sf"/>
</dbReference>
<feature type="transmembrane region" description="Helical" evidence="1">
    <location>
        <begin position="89"/>
        <end position="110"/>
    </location>
</feature>
<accession>X6LZ54</accession>
<feature type="domain" description="RGS" evidence="2">
    <location>
        <begin position="217"/>
        <end position="379"/>
    </location>
</feature>
<dbReference type="AlphaFoldDB" id="X6LZ54"/>
<dbReference type="SUPFAM" id="SSF48097">
    <property type="entry name" value="Regulator of G-protein signaling, RGS"/>
    <property type="match status" value="1"/>
</dbReference>
<evidence type="ECO:0000313" key="4">
    <source>
        <dbReference type="Proteomes" id="UP000023152"/>
    </source>
</evidence>